<keyword evidence="7" id="KW-1185">Reference proteome</keyword>
<dbReference type="SMART" id="SM00360">
    <property type="entry name" value="RRM"/>
    <property type="match status" value="1"/>
</dbReference>
<dbReference type="Pfam" id="PF00076">
    <property type="entry name" value="RRM_1"/>
    <property type="match status" value="1"/>
</dbReference>
<dbReference type="InterPro" id="IPR000504">
    <property type="entry name" value="RRM_dom"/>
</dbReference>
<protein>
    <recommendedName>
        <fullName evidence="5">RRM domain-containing protein</fullName>
    </recommendedName>
</protein>
<dbReference type="GO" id="GO:0003723">
    <property type="term" value="F:RNA binding"/>
    <property type="evidence" value="ECO:0007669"/>
    <property type="project" value="UniProtKB-UniRule"/>
</dbReference>
<reference evidence="6" key="2">
    <citation type="submission" date="2025-09" db="UniProtKB">
        <authorList>
            <consortium name="Ensembl"/>
        </authorList>
    </citation>
    <scope>IDENTIFICATION</scope>
</reference>
<reference evidence="6" key="1">
    <citation type="submission" date="2025-08" db="UniProtKB">
        <authorList>
            <consortium name="Ensembl"/>
        </authorList>
    </citation>
    <scope>IDENTIFICATION</scope>
</reference>
<dbReference type="GO" id="GO:0005634">
    <property type="term" value="C:nucleus"/>
    <property type="evidence" value="ECO:0007669"/>
    <property type="project" value="InterPro"/>
</dbReference>
<dbReference type="InterPro" id="IPR006509">
    <property type="entry name" value="RBM39_SF"/>
</dbReference>
<evidence type="ECO:0000313" key="6">
    <source>
        <dbReference type="Ensembl" id="ENSTGUP00000032580.1"/>
    </source>
</evidence>
<dbReference type="FunFam" id="3.30.70.330:FF:000080">
    <property type="entry name" value="RNA-binding protein 39 isoform X1"/>
    <property type="match status" value="1"/>
</dbReference>
<dbReference type="PANTHER" id="PTHR48036">
    <property type="entry name" value="SPLICING FACTOR (PAD-1), PUTATIVE (AFU_ORTHOLOGUE AFUA_1G15810)-RELATED"/>
    <property type="match status" value="1"/>
</dbReference>
<sequence>KGIAYVEFCEIQSVPLAIGLTGQRLLGVPIIVQASQAEKNRLAAMAAPLQKGSGGPLRLYVGSLHCNITKDMLRGIFEPFGKIESIVLMRDPETGQSKGYGFITFSEAECARRALEQLNGFELAGRPMRVGQVSERPDGSSDVTFPEGTPGLGTAAGRLQLMAKLAEGSGLQLPAPAQAALQQLNGALNPLGGLNPAALTALSPALNLASQCLTLSGLFSSQTM</sequence>
<evidence type="ECO:0000259" key="5">
    <source>
        <dbReference type="PROSITE" id="PS50102"/>
    </source>
</evidence>
<keyword evidence="1" id="KW-0597">Phosphoprotein</keyword>
<dbReference type="GeneTree" id="ENSGT00940000162546"/>
<dbReference type="SUPFAM" id="SSF54928">
    <property type="entry name" value="RNA-binding domain, RBD"/>
    <property type="match status" value="1"/>
</dbReference>
<keyword evidence="3 4" id="KW-0694">RNA-binding</keyword>
<dbReference type="GO" id="GO:0006397">
    <property type="term" value="P:mRNA processing"/>
    <property type="evidence" value="ECO:0007669"/>
    <property type="project" value="InterPro"/>
</dbReference>
<dbReference type="InterPro" id="IPR029123">
    <property type="entry name" value="RBM39_linker"/>
</dbReference>
<dbReference type="Proteomes" id="UP000007754">
    <property type="component" value="Unplaced"/>
</dbReference>
<evidence type="ECO:0000256" key="2">
    <source>
        <dbReference type="ARBA" id="ARBA00022737"/>
    </source>
</evidence>
<evidence type="ECO:0000313" key="7">
    <source>
        <dbReference type="Proteomes" id="UP000007754"/>
    </source>
</evidence>
<evidence type="ECO:0000256" key="1">
    <source>
        <dbReference type="ARBA" id="ARBA00022553"/>
    </source>
</evidence>
<feature type="domain" description="RRM" evidence="5">
    <location>
        <begin position="57"/>
        <end position="135"/>
    </location>
</feature>
<dbReference type="InParanoid" id="A0A674HCB6"/>
<dbReference type="AlphaFoldDB" id="A0A674HCB6"/>
<dbReference type="CDD" id="cd12284">
    <property type="entry name" value="RRM2_RBM23_RBM39"/>
    <property type="match status" value="1"/>
</dbReference>
<organism evidence="6 7">
    <name type="scientific">Taeniopygia guttata</name>
    <name type="common">Zebra finch</name>
    <name type="synonym">Poephila guttata</name>
    <dbReference type="NCBI Taxonomy" id="59729"/>
    <lineage>
        <taxon>Eukaryota</taxon>
        <taxon>Metazoa</taxon>
        <taxon>Chordata</taxon>
        <taxon>Craniata</taxon>
        <taxon>Vertebrata</taxon>
        <taxon>Euteleostomi</taxon>
        <taxon>Archelosauria</taxon>
        <taxon>Archosauria</taxon>
        <taxon>Dinosauria</taxon>
        <taxon>Saurischia</taxon>
        <taxon>Theropoda</taxon>
        <taxon>Coelurosauria</taxon>
        <taxon>Aves</taxon>
        <taxon>Neognathae</taxon>
        <taxon>Neoaves</taxon>
        <taxon>Telluraves</taxon>
        <taxon>Australaves</taxon>
        <taxon>Passeriformes</taxon>
        <taxon>Passeroidea</taxon>
        <taxon>Estrildidae</taxon>
        <taxon>Estrildinae</taxon>
        <taxon>Taeniopygia</taxon>
    </lineage>
</organism>
<keyword evidence="2" id="KW-0677">Repeat</keyword>
<dbReference type="InterPro" id="IPR035979">
    <property type="entry name" value="RBD_domain_sf"/>
</dbReference>
<proteinExistence type="predicted"/>
<evidence type="ECO:0000256" key="3">
    <source>
        <dbReference type="ARBA" id="ARBA00022884"/>
    </source>
</evidence>
<dbReference type="Ensembl" id="ENSTGUT00000029482.1">
    <property type="protein sequence ID" value="ENSTGUP00000032580.1"/>
    <property type="gene ID" value="ENSTGUG00000021473.1"/>
</dbReference>
<dbReference type="Pfam" id="PF15519">
    <property type="entry name" value="RBM39linker"/>
    <property type="match status" value="1"/>
</dbReference>
<accession>A0A674HCB6</accession>
<name>A0A674HCB6_TAEGU</name>
<dbReference type="InterPro" id="IPR012677">
    <property type="entry name" value="Nucleotide-bd_a/b_plait_sf"/>
</dbReference>
<dbReference type="PROSITE" id="PS50102">
    <property type="entry name" value="RRM"/>
    <property type="match status" value="1"/>
</dbReference>
<dbReference type="Gene3D" id="3.30.70.330">
    <property type="match status" value="1"/>
</dbReference>
<evidence type="ECO:0000256" key="4">
    <source>
        <dbReference type="PROSITE-ProRule" id="PRU00176"/>
    </source>
</evidence>